<name>A0AAV7PQ59_PLEWA</name>
<evidence type="ECO:0000313" key="2">
    <source>
        <dbReference type="EMBL" id="KAJ1127873.1"/>
    </source>
</evidence>
<gene>
    <name evidence="2" type="ORF">NDU88_006266</name>
</gene>
<evidence type="ECO:0000256" key="1">
    <source>
        <dbReference type="SAM" id="MobiDB-lite"/>
    </source>
</evidence>
<sequence length="152" mass="16617">MRVTGADKAMLSSEDPATSSSMADDVSSLEEAMEDPITKGNQLKKGQKRTQTVLRGNLKSSNPCTRNQVATTWTVRAPQPFGNERTVPDIDQGWLASLVAEVVAKVAYRVEELLKVELAPLTNWVAEIEQTLNTKTDLECQGSQQDGGRIKV</sequence>
<reference evidence="2" key="1">
    <citation type="journal article" date="2022" name="bioRxiv">
        <title>Sequencing and chromosome-scale assembly of the giantPleurodeles waltlgenome.</title>
        <authorList>
            <person name="Brown T."/>
            <person name="Elewa A."/>
            <person name="Iarovenko S."/>
            <person name="Subramanian E."/>
            <person name="Araus A.J."/>
            <person name="Petzold A."/>
            <person name="Susuki M."/>
            <person name="Suzuki K.-i.T."/>
            <person name="Hayashi T."/>
            <person name="Toyoda A."/>
            <person name="Oliveira C."/>
            <person name="Osipova E."/>
            <person name="Leigh N.D."/>
            <person name="Simon A."/>
            <person name="Yun M.H."/>
        </authorList>
    </citation>
    <scope>NUCLEOTIDE SEQUENCE</scope>
    <source>
        <strain evidence="2">20211129_DDA</strain>
        <tissue evidence="2">Liver</tissue>
    </source>
</reference>
<dbReference type="AlphaFoldDB" id="A0AAV7PQ59"/>
<protein>
    <submittedName>
        <fullName evidence="2">Uncharacterized protein</fullName>
    </submittedName>
</protein>
<keyword evidence="3" id="KW-1185">Reference proteome</keyword>
<evidence type="ECO:0000313" key="3">
    <source>
        <dbReference type="Proteomes" id="UP001066276"/>
    </source>
</evidence>
<accession>A0AAV7PQ59</accession>
<proteinExistence type="predicted"/>
<feature type="region of interest" description="Disordered" evidence="1">
    <location>
        <begin position="1"/>
        <end position="49"/>
    </location>
</feature>
<organism evidence="2 3">
    <name type="scientific">Pleurodeles waltl</name>
    <name type="common">Iberian ribbed newt</name>
    <dbReference type="NCBI Taxonomy" id="8319"/>
    <lineage>
        <taxon>Eukaryota</taxon>
        <taxon>Metazoa</taxon>
        <taxon>Chordata</taxon>
        <taxon>Craniata</taxon>
        <taxon>Vertebrata</taxon>
        <taxon>Euteleostomi</taxon>
        <taxon>Amphibia</taxon>
        <taxon>Batrachia</taxon>
        <taxon>Caudata</taxon>
        <taxon>Salamandroidea</taxon>
        <taxon>Salamandridae</taxon>
        <taxon>Pleurodelinae</taxon>
        <taxon>Pleurodeles</taxon>
    </lineage>
</organism>
<dbReference type="EMBL" id="JANPWB010000011">
    <property type="protein sequence ID" value="KAJ1127873.1"/>
    <property type="molecule type" value="Genomic_DNA"/>
</dbReference>
<comment type="caution">
    <text evidence="2">The sequence shown here is derived from an EMBL/GenBank/DDBJ whole genome shotgun (WGS) entry which is preliminary data.</text>
</comment>
<dbReference type="Proteomes" id="UP001066276">
    <property type="component" value="Chromosome 7"/>
</dbReference>